<dbReference type="GO" id="GO:0003723">
    <property type="term" value="F:RNA binding"/>
    <property type="evidence" value="ECO:0007669"/>
    <property type="project" value="InterPro"/>
</dbReference>
<organism evidence="2">
    <name type="scientific">marine sediment metagenome</name>
    <dbReference type="NCBI Taxonomy" id="412755"/>
    <lineage>
        <taxon>unclassified sequences</taxon>
        <taxon>metagenomes</taxon>
        <taxon>ecological metagenomes</taxon>
    </lineage>
</organism>
<dbReference type="EMBL" id="BARV01014612">
    <property type="protein sequence ID" value="GAI21105.1"/>
    <property type="molecule type" value="Genomic_DNA"/>
</dbReference>
<dbReference type="AlphaFoldDB" id="X1N2M5"/>
<dbReference type="PANTHER" id="PTHR39209">
    <property type="match status" value="1"/>
</dbReference>
<name>X1N2M5_9ZZZZ</name>
<dbReference type="Pfam" id="PF03483">
    <property type="entry name" value="B3_4"/>
    <property type="match status" value="1"/>
</dbReference>
<feature type="domain" description="B3/B4 tRNA-binding" evidence="1">
    <location>
        <begin position="24"/>
        <end position="176"/>
    </location>
</feature>
<proteinExistence type="predicted"/>
<dbReference type="SMART" id="SM00873">
    <property type="entry name" value="B3_4"/>
    <property type="match status" value="1"/>
</dbReference>
<dbReference type="Gene3D" id="3.50.40.10">
    <property type="entry name" value="Phenylalanyl-trna Synthetase, Chain B, domain 3"/>
    <property type="match status" value="1"/>
</dbReference>
<comment type="caution">
    <text evidence="2">The sequence shown here is derived from an EMBL/GenBank/DDBJ whole genome shotgun (WGS) entry which is preliminary data.</text>
</comment>
<protein>
    <recommendedName>
        <fullName evidence="1">B3/B4 tRNA-binding domain-containing protein</fullName>
    </recommendedName>
</protein>
<reference evidence="2" key="1">
    <citation type="journal article" date="2014" name="Front. Microbiol.">
        <title>High frequency of phylogenetically diverse reductive dehalogenase-homologous genes in deep subseafloor sedimentary metagenomes.</title>
        <authorList>
            <person name="Kawai M."/>
            <person name="Futagami T."/>
            <person name="Toyoda A."/>
            <person name="Takaki Y."/>
            <person name="Nishi S."/>
            <person name="Hori S."/>
            <person name="Arai W."/>
            <person name="Tsubouchi T."/>
            <person name="Morono Y."/>
            <person name="Uchiyama I."/>
            <person name="Ito T."/>
            <person name="Fujiyama A."/>
            <person name="Inagaki F."/>
            <person name="Takami H."/>
        </authorList>
    </citation>
    <scope>NUCLEOTIDE SEQUENCE</scope>
    <source>
        <strain evidence="2">Expedition CK06-06</strain>
    </source>
</reference>
<accession>X1N2M5</accession>
<dbReference type="PANTHER" id="PTHR39209:SF2">
    <property type="entry name" value="CYTOPLASMIC PROTEIN"/>
    <property type="match status" value="1"/>
</dbReference>
<gene>
    <name evidence="2" type="ORF">S06H3_25386</name>
</gene>
<dbReference type="SUPFAM" id="SSF56037">
    <property type="entry name" value="PheT/TilS domain"/>
    <property type="match status" value="1"/>
</dbReference>
<dbReference type="InterPro" id="IPR005146">
    <property type="entry name" value="B3/B4_tRNA-bd"/>
</dbReference>
<evidence type="ECO:0000313" key="2">
    <source>
        <dbReference type="EMBL" id="GAI21105.1"/>
    </source>
</evidence>
<dbReference type="InterPro" id="IPR020825">
    <property type="entry name" value="Phe-tRNA_synthase-like_B3/B4"/>
</dbReference>
<dbReference type="GO" id="GO:0004826">
    <property type="term" value="F:phenylalanine-tRNA ligase activity"/>
    <property type="evidence" value="ECO:0007669"/>
    <property type="project" value="InterPro"/>
</dbReference>
<feature type="non-terminal residue" evidence="2">
    <location>
        <position position="1"/>
    </location>
</feature>
<evidence type="ECO:0000259" key="1">
    <source>
        <dbReference type="SMART" id="SM00873"/>
    </source>
</evidence>
<sequence length="183" mass="20385">EKVIEEIKQIYDLATVKDVPIFRAYRDFFWRIGIDPTKNRPAAEALIRRVLAEKPLPTINALVDAYNLASIKTCIAIGAFDASRIHGDLVLRLARKGEEFTGIGMEKPMVLDGKEAVVSDSEKLIAVYPYRDADDTKVTLLTRDVLLLICGAPRIDEDILKNAARTTVEYITRFCGGEEGAET</sequence>